<keyword evidence="2 3" id="KW-0501">Molybdenum cofactor biosynthesis</keyword>
<dbReference type="Gene3D" id="3.40.140.10">
    <property type="entry name" value="Cytidine Deaminase, domain 2"/>
    <property type="match status" value="1"/>
</dbReference>
<dbReference type="InterPro" id="IPR003786">
    <property type="entry name" value="FdhD"/>
</dbReference>
<evidence type="ECO:0000256" key="3">
    <source>
        <dbReference type="HAMAP-Rule" id="MF_00187"/>
    </source>
</evidence>
<comment type="subcellular location">
    <subcellularLocation>
        <location evidence="3">Cytoplasm</location>
    </subcellularLocation>
</comment>
<keyword evidence="5" id="KW-1185">Reference proteome</keyword>
<dbReference type="Pfam" id="PF02634">
    <property type="entry name" value="FdhD-NarQ"/>
    <property type="match status" value="1"/>
</dbReference>
<dbReference type="EMBL" id="JBHULR010000003">
    <property type="protein sequence ID" value="MFD2547084.1"/>
    <property type="molecule type" value="Genomic_DNA"/>
</dbReference>
<organism evidence="4 5">
    <name type="scientific">Sphingobacterium suaedae</name>
    <dbReference type="NCBI Taxonomy" id="1686402"/>
    <lineage>
        <taxon>Bacteria</taxon>
        <taxon>Pseudomonadati</taxon>
        <taxon>Bacteroidota</taxon>
        <taxon>Sphingobacteriia</taxon>
        <taxon>Sphingobacteriales</taxon>
        <taxon>Sphingobacteriaceae</taxon>
        <taxon>Sphingobacterium</taxon>
    </lineage>
</organism>
<accession>A0ABW5KE59</accession>
<dbReference type="RefSeq" id="WP_380901497.1">
    <property type="nucleotide sequence ID" value="NZ_JBHUEG010000007.1"/>
</dbReference>
<dbReference type="Proteomes" id="UP001597545">
    <property type="component" value="Unassembled WGS sequence"/>
</dbReference>
<protein>
    <recommendedName>
        <fullName evidence="3">Sulfur carrier protein FdhD</fullName>
    </recommendedName>
</protein>
<proteinExistence type="inferred from homology"/>
<evidence type="ECO:0000313" key="5">
    <source>
        <dbReference type="Proteomes" id="UP001597545"/>
    </source>
</evidence>
<dbReference type="NCBIfam" id="NF001943">
    <property type="entry name" value="PRK00724.1-2"/>
    <property type="match status" value="1"/>
</dbReference>
<dbReference type="SUPFAM" id="SSF53927">
    <property type="entry name" value="Cytidine deaminase-like"/>
    <property type="match status" value="1"/>
</dbReference>
<evidence type="ECO:0000313" key="4">
    <source>
        <dbReference type="EMBL" id="MFD2547084.1"/>
    </source>
</evidence>
<sequence>MNKPIDITLREVDVERMSESEILPIADVVAVEEPLEIRIAYGPAGTRMVKRISVTMRTPGEDVDLAVGFLFTEGILSAYEQVSGAAYVETSCSGTTQNNIIQVDLREDVLPQLQQAERNFYTTSSCGVCGKGSIEAIKSVSPFPRADLSEIHLQAPLLWTLSEQLLAVQQNFGRSGGIHASALFDMEGQLLLFREDVGRHNALDKVIGHALQTMCLPLDKTLLLLSGRTSFELIQKAAMAGIQMVVAIGAPSTLAIETAKQFDITLLGFLRQKRCNIYHLGSHTHIHT</sequence>
<dbReference type="PIRSF" id="PIRSF015626">
    <property type="entry name" value="FdhD"/>
    <property type="match status" value="1"/>
</dbReference>
<dbReference type="PANTHER" id="PTHR30592:SF1">
    <property type="entry name" value="SULFUR CARRIER PROTEIN FDHD"/>
    <property type="match status" value="1"/>
</dbReference>
<feature type="binding site" evidence="3">
    <location>
        <begin position="269"/>
        <end position="274"/>
    </location>
    <ligand>
        <name>Mo-bis(molybdopterin guanine dinucleotide)</name>
        <dbReference type="ChEBI" id="CHEBI:60539"/>
    </ligand>
</feature>
<reference evidence="5" key="1">
    <citation type="journal article" date="2019" name="Int. J. Syst. Evol. Microbiol.">
        <title>The Global Catalogue of Microorganisms (GCM) 10K type strain sequencing project: providing services to taxonomists for standard genome sequencing and annotation.</title>
        <authorList>
            <consortium name="The Broad Institute Genomics Platform"/>
            <consortium name="The Broad Institute Genome Sequencing Center for Infectious Disease"/>
            <person name="Wu L."/>
            <person name="Ma J."/>
        </authorList>
    </citation>
    <scope>NUCLEOTIDE SEQUENCE [LARGE SCALE GENOMIC DNA]</scope>
    <source>
        <strain evidence="5">KCTC 42662</strain>
    </source>
</reference>
<comment type="function">
    <text evidence="3">Required for formate dehydrogenase (FDH) activity. Acts as a sulfur carrier protein that transfers sulfur from IscS to the molybdenum cofactor prior to its insertion into FDH.</text>
</comment>
<evidence type="ECO:0000256" key="2">
    <source>
        <dbReference type="ARBA" id="ARBA00023150"/>
    </source>
</evidence>
<dbReference type="InterPro" id="IPR016193">
    <property type="entry name" value="Cytidine_deaminase-like"/>
</dbReference>
<dbReference type="HAMAP" id="MF_00187">
    <property type="entry name" value="FdhD"/>
    <property type="match status" value="1"/>
</dbReference>
<keyword evidence="1 3" id="KW-0963">Cytoplasm</keyword>
<comment type="similarity">
    <text evidence="3">Belongs to the FdhD family.</text>
</comment>
<dbReference type="PANTHER" id="PTHR30592">
    <property type="entry name" value="FORMATE DEHYDROGENASE"/>
    <property type="match status" value="1"/>
</dbReference>
<evidence type="ECO:0000256" key="1">
    <source>
        <dbReference type="ARBA" id="ARBA00022490"/>
    </source>
</evidence>
<dbReference type="NCBIfam" id="TIGR00129">
    <property type="entry name" value="fdhD_narQ"/>
    <property type="match status" value="1"/>
</dbReference>
<feature type="active site" description="Cysteine persulfide intermediate" evidence="3">
    <location>
        <position position="126"/>
    </location>
</feature>
<name>A0ABW5KE59_9SPHI</name>
<gene>
    <name evidence="3 4" type="primary">fdhD</name>
    <name evidence="4" type="ORF">ACFSR5_05415</name>
</gene>
<comment type="caution">
    <text evidence="4">The sequence shown here is derived from an EMBL/GenBank/DDBJ whole genome shotgun (WGS) entry which is preliminary data.</text>
</comment>
<dbReference type="Gene3D" id="3.10.20.10">
    <property type="match status" value="1"/>
</dbReference>